<dbReference type="AlphaFoldDB" id="K8ERP6"/>
<evidence type="ECO:0000256" key="1">
    <source>
        <dbReference type="SAM" id="MobiDB-lite"/>
    </source>
</evidence>
<reference evidence="2 3" key="1">
    <citation type="submission" date="2011-10" db="EMBL/GenBank/DDBJ databases">
        <authorList>
            <person name="Genoscope - CEA"/>
        </authorList>
    </citation>
    <scope>NUCLEOTIDE SEQUENCE [LARGE SCALE GENOMIC DNA]</scope>
    <source>
        <strain evidence="2 3">RCC 1105</strain>
    </source>
</reference>
<dbReference type="InterPro" id="IPR022203">
    <property type="entry name" value="DUF3727"/>
</dbReference>
<gene>
    <name evidence="2" type="ORF">Bathy02g05610</name>
</gene>
<dbReference type="RefSeq" id="XP_007514855.1">
    <property type="nucleotide sequence ID" value="XM_007514793.1"/>
</dbReference>
<accession>K8ERP6</accession>
<dbReference type="Proteomes" id="UP000198341">
    <property type="component" value="Chromosome 2"/>
</dbReference>
<name>K8ERP6_9CHLO</name>
<dbReference type="PANTHER" id="PTHR36061:SF3">
    <property type="entry name" value="OS04G0692200 PROTEIN"/>
    <property type="match status" value="1"/>
</dbReference>
<dbReference type="Pfam" id="PF12527">
    <property type="entry name" value="DUF3727"/>
    <property type="match status" value="1"/>
</dbReference>
<feature type="compositionally biased region" description="Basic and acidic residues" evidence="1">
    <location>
        <begin position="211"/>
        <end position="222"/>
    </location>
</feature>
<evidence type="ECO:0000313" key="3">
    <source>
        <dbReference type="Proteomes" id="UP000198341"/>
    </source>
</evidence>
<dbReference type="eggNOG" id="ENOG502QW8E">
    <property type="taxonomic scope" value="Eukaryota"/>
</dbReference>
<dbReference type="EMBL" id="FO082277">
    <property type="protein sequence ID" value="CCO15095.1"/>
    <property type="molecule type" value="Genomic_DNA"/>
</dbReference>
<keyword evidence="3" id="KW-1185">Reference proteome</keyword>
<feature type="region of interest" description="Disordered" evidence="1">
    <location>
        <begin position="210"/>
        <end position="234"/>
    </location>
</feature>
<evidence type="ECO:0000313" key="2">
    <source>
        <dbReference type="EMBL" id="CCO15095.1"/>
    </source>
</evidence>
<sequence>MRARVVDSENAYGDERLKTPAMPLIDVVEESNSGTRILQCMLRARVTDKSGNIRCVVLPLDAPIDVLRGEANSEDEDLSDIDDKELNEILPDMQLALAKKGLLLQRSALCFTVRGPIRADYDDCLELDQGRDEAPQEATELVTFDSDATGCRYLVYAPLNPVLIVTKEIESNGLRQEAVMEEPDEIVEAAIERVYEELASGPDDELFLQMEKAERDMNDSNKKGNSGGGKRNKK</sequence>
<protein>
    <submittedName>
        <fullName evidence="2">Uncharacterized protein</fullName>
    </submittedName>
</protein>
<dbReference type="KEGG" id="bpg:Bathy02g05610"/>
<dbReference type="OrthoDB" id="1918611at2759"/>
<proteinExistence type="predicted"/>
<dbReference type="GeneID" id="19017676"/>
<organism evidence="2 3">
    <name type="scientific">Bathycoccus prasinos</name>
    <dbReference type="NCBI Taxonomy" id="41875"/>
    <lineage>
        <taxon>Eukaryota</taxon>
        <taxon>Viridiplantae</taxon>
        <taxon>Chlorophyta</taxon>
        <taxon>Mamiellophyceae</taxon>
        <taxon>Mamiellales</taxon>
        <taxon>Bathycoccaceae</taxon>
        <taxon>Bathycoccus</taxon>
    </lineage>
</organism>
<feature type="compositionally biased region" description="Gly residues" evidence="1">
    <location>
        <begin position="225"/>
        <end position="234"/>
    </location>
</feature>
<dbReference type="PANTHER" id="PTHR36061">
    <property type="match status" value="1"/>
</dbReference>